<evidence type="ECO:0000259" key="17">
    <source>
        <dbReference type="Pfam" id="PF07238"/>
    </source>
</evidence>
<evidence type="ECO:0000256" key="3">
    <source>
        <dbReference type="ARBA" id="ARBA00006739"/>
    </source>
</evidence>
<evidence type="ECO:0000256" key="6">
    <source>
        <dbReference type="ARBA" id="ARBA00022475"/>
    </source>
</evidence>
<dbReference type="InterPro" id="IPR001173">
    <property type="entry name" value="Glyco_trans_2-like"/>
</dbReference>
<dbReference type="GO" id="GO:0030244">
    <property type="term" value="P:cellulose biosynthetic process"/>
    <property type="evidence" value="ECO:0007669"/>
    <property type="project" value="UniProtKB-KW"/>
</dbReference>
<organism evidence="19 20">
    <name type="scientific">Photobacterium marinum</name>
    <dbReference type="NCBI Taxonomy" id="1056511"/>
    <lineage>
        <taxon>Bacteria</taxon>
        <taxon>Pseudomonadati</taxon>
        <taxon>Pseudomonadota</taxon>
        <taxon>Gammaproteobacteria</taxon>
        <taxon>Vibrionales</taxon>
        <taxon>Vibrionaceae</taxon>
        <taxon>Photobacterium</taxon>
    </lineage>
</organism>
<gene>
    <name evidence="19" type="ORF">C942_04426</name>
</gene>
<feature type="domain" description="Glycosyltransferase 2-like" evidence="18">
    <location>
        <begin position="232"/>
        <end position="431"/>
    </location>
</feature>
<evidence type="ECO:0000256" key="8">
    <source>
        <dbReference type="ARBA" id="ARBA00022636"/>
    </source>
</evidence>
<dbReference type="OrthoDB" id="9806824at2"/>
<evidence type="ECO:0000256" key="5">
    <source>
        <dbReference type="ARBA" id="ARBA00018714"/>
    </source>
</evidence>
<comment type="cofactor">
    <cofactor evidence="16">
        <name>Mg(2+)</name>
        <dbReference type="ChEBI" id="CHEBI:18420"/>
    </cofactor>
</comment>
<dbReference type="NCBIfam" id="TIGR03030">
    <property type="entry name" value="CelA"/>
    <property type="match status" value="1"/>
</dbReference>
<dbReference type="Pfam" id="PF07238">
    <property type="entry name" value="PilZ"/>
    <property type="match status" value="1"/>
</dbReference>
<feature type="transmembrane region" description="Helical" evidence="16">
    <location>
        <begin position="439"/>
        <end position="458"/>
    </location>
</feature>
<evidence type="ECO:0000256" key="4">
    <source>
        <dbReference type="ARBA" id="ARBA00012539"/>
    </source>
</evidence>
<dbReference type="InterPro" id="IPR009875">
    <property type="entry name" value="PilZ_domain"/>
</dbReference>
<dbReference type="UniPathway" id="UPA00694"/>
<dbReference type="PANTHER" id="PTHR43867:SF2">
    <property type="entry name" value="CELLULOSE SYNTHASE CATALYTIC SUBUNIT A [UDP-FORMING]"/>
    <property type="match status" value="1"/>
</dbReference>
<keyword evidence="12 16" id="KW-0135">Cellulose biosynthesis</keyword>
<dbReference type="AlphaFoldDB" id="L8JER0"/>
<dbReference type="CDD" id="cd06421">
    <property type="entry name" value="CESA_CelA_like"/>
    <property type="match status" value="1"/>
</dbReference>
<keyword evidence="7 16" id="KW-0997">Cell inner membrane</keyword>
<comment type="subcellular location">
    <subcellularLocation>
        <location evidence="1">Cell inner membrane</location>
        <topology evidence="1">Multi-pass membrane protein</topology>
    </subcellularLocation>
</comment>
<evidence type="ECO:0000256" key="10">
    <source>
        <dbReference type="ARBA" id="ARBA00022679"/>
    </source>
</evidence>
<feature type="transmembrane region" description="Helical" evidence="16">
    <location>
        <begin position="508"/>
        <end position="531"/>
    </location>
</feature>
<evidence type="ECO:0000313" key="20">
    <source>
        <dbReference type="Proteomes" id="UP000011134"/>
    </source>
</evidence>
<comment type="similarity">
    <text evidence="3">Belongs to the glycosyltransferase 2 family.</text>
</comment>
<name>L8JER0_9GAMM</name>
<feature type="transmembrane region" description="Helical" evidence="16">
    <location>
        <begin position="406"/>
        <end position="427"/>
    </location>
</feature>
<protein>
    <recommendedName>
        <fullName evidence="5 16">Cellulose synthase catalytic subunit [UDP-forming]</fullName>
        <ecNumber evidence="4 16">2.4.1.12</ecNumber>
    </recommendedName>
</protein>
<keyword evidence="6 16" id="KW-1003">Cell membrane</keyword>
<dbReference type="Pfam" id="PF13632">
    <property type="entry name" value="Glyco_trans_2_3"/>
    <property type="match status" value="1"/>
</dbReference>
<dbReference type="Gene3D" id="2.40.10.220">
    <property type="entry name" value="predicted glycosyltransferase like domains"/>
    <property type="match status" value="1"/>
</dbReference>
<keyword evidence="9 16" id="KW-0328">Glycosyltransferase</keyword>
<feature type="transmembrane region" description="Helical" evidence="16">
    <location>
        <begin position="57"/>
        <end position="78"/>
    </location>
</feature>
<keyword evidence="13 16" id="KW-1133">Transmembrane helix</keyword>
<evidence type="ECO:0000256" key="9">
    <source>
        <dbReference type="ARBA" id="ARBA00022676"/>
    </source>
</evidence>
<dbReference type="PANTHER" id="PTHR43867">
    <property type="entry name" value="CELLULOSE SYNTHASE CATALYTIC SUBUNIT A [UDP-FORMING]"/>
    <property type="match status" value="1"/>
</dbReference>
<comment type="catalytic activity">
    <reaction evidence="15 16">
        <text>[(1-&gt;4)-beta-D-glucosyl](n) + UDP-alpha-D-glucose = [(1-&gt;4)-beta-D-glucosyl](n+1) + UDP + H(+)</text>
        <dbReference type="Rhea" id="RHEA:19929"/>
        <dbReference type="Rhea" id="RHEA-COMP:10033"/>
        <dbReference type="Rhea" id="RHEA-COMP:10034"/>
        <dbReference type="ChEBI" id="CHEBI:15378"/>
        <dbReference type="ChEBI" id="CHEBI:18246"/>
        <dbReference type="ChEBI" id="CHEBI:58223"/>
        <dbReference type="ChEBI" id="CHEBI:58885"/>
        <dbReference type="EC" id="2.4.1.12"/>
    </reaction>
</comment>
<comment type="pathway">
    <text evidence="2 16">Glycan metabolism; bacterial cellulose biosynthesis.</text>
</comment>
<feature type="transmembrane region" description="Helical" evidence="16">
    <location>
        <begin position="34"/>
        <end position="50"/>
    </location>
</feature>
<dbReference type="EMBL" id="AMZO01000006">
    <property type="protein sequence ID" value="ELR66728.1"/>
    <property type="molecule type" value="Genomic_DNA"/>
</dbReference>
<feature type="transmembrane region" description="Helical" evidence="16">
    <location>
        <begin position="12"/>
        <end position="28"/>
    </location>
</feature>
<feature type="transmembrane region" description="Helical" evidence="16">
    <location>
        <begin position="543"/>
        <end position="565"/>
    </location>
</feature>
<dbReference type="GO" id="GO:0035438">
    <property type="term" value="F:cyclic-di-GMP binding"/>
    <property type="evidence" value="ECO:0007669"/>
    <property type="project" value="InterPro"/>
</dbReference>
<comment type="function">
    <text evidence="16">Catalytic subunit of cellulose synthase. It polymerizes uridine 5'-diphosphate glucose to cellulose.</text>
</comment>
<evidence type="ECO:0000256" key="13">
    <source>
        <dbReference type="ARBA" id="ARBA00022989"/>
    </source>
</evidence>
<evidence type="ECO:0000256" key="2">
    <source>
        <dbReference type="ARBA" id="ARBA00005186"/>
    </source>
</evidence>
<keyword evidence="8 16" id="KW-0973">c-di-GMP</keyword>
<dbReference type="InterPro" id="IPR029044">
    <property type="entry name" value="Nucleotide-diphossugar_trans"/>
</dbReference>
<dbReference type="SUPFAM" id="SSF141371">
    <property type="entry name" value="PilZ domain-like"/>
    <property type="match status" value="1"/>
</dbReference>
<keyword evidence="14 16" id="KW-0472">Membrane</keyword>
<evidence type="ECO:0000256" key="11">
    <source>
        <dbReference type="ARBA" id="ARBA00022692"/>
    </source>
</evidence>
<feature type="transmembrane region" description="Helical" evidence="16">
    <location>
        <begin position="90"/>
        <end position="113"/>
    </location>
</feature>
<evidence type="ECO:0000256" key="16">
    <source>
        <dbReference type="RuleBase" id="RU365020"/>
    </source>
</evidence>
<dbReference type="GO" id="GO:0005886">
    <property type="term" value="C:plasma membrane"/>
    <property type="evidence" value="ECO:0007669"/>
    <property type="project" value="UniProtKB-SubCell"/>
</dbReference>
<comment type="caution">
    <text evidence="19">The sequence shown here is derived from an EMBL/GenBank/DDBJ whole genome shotgun (WGS) entry which is preliminary data.</text>
</comment>
<dbReference type="InterPro" id="IPR003919">
    <property type="entry name" value="Cell_synth_A"/>
</dbReference>
<feature type="transmembrane region" description="Helical" evidence="16">
    <location>
        <begin position="470"/>
        <end position="488"/>
    </location>
</feature>
<dbReference type="PATRIC" id="fig|1056511.3.peg.1255"/>
<dbReference type="Gene3D" id="3.90.550.10">
    <property type="entry name" value="Spore Coat Polysaccharide Biosynthesis Protein SpsA, Chain A"/>
    <property type="match status" value="1"/>
</dbReference>
<dbReference type="Proteomes" id="UP000011134">
    <property type="component" value="Unassembled WGS sequence"/>
</dbReference>
<keyword evidence="10 16" id="KW-0808">Transferase</keyword>
<accession>L8JER0</accession>
<evidence type="ECO:0000313" key="19">
    <source>
        <dbReference type="EMBL" id="ELR66728.1"/>
    </source>
</evidence>
<dbReference type="EC" id="2.4.1.12" evidence="4 16"/>
<dbReference type="RefSeq" id="WP_007463642.1">
    <property type="nucleotide sequence ID" value="NZ_AMZO01000006.1"/>
</dbReference>
<dbReference type="GO" id="GO:0016760">
    <property type="term" value="F:cellulose synthase (UDP-forming) activity"/>
    <property type="evidence" value="ECO:0007669"/>
    <property type="project" value="UniProtKB-EC"/>
</dbReference>
<keyword evidence="11 16" id="KW-0812">Transmembrane</keyword>
<feature type="domain" description="PilZ" evidence="17">
    <location>
        <begin position="569"/>
        <end position="680"/>
    </location>
</feature>
<evidence type="ECO:0000256" key="12">
    <source>
        <dbReference type="ARBA" id="ARBA00022916"/>
    </source>
</evidence>
<dbReference type="PRINTS" id="PR01439">
    <property type="entry name" value="CELLSNTHASEA"/>
</dbReference>
<evidence type="ECO:0000256" key="15">
    <source>
        <dbReference type="ARBA" id="ARBA00048682"/>
    </source>
</evidence>
<reference evidence="19 20" key="1">
    <citation type="submission" date="2012-12" db="EMBL/GenBank/DDBJ databases">
        <title>Genome Assembly of Photobacterium sp. AK15.</title>
        <authorList>
            <person name="Khatri I."/>
            <person name="Vaidya B."/>
            <person name="Srinivas T.N.R."/>
            <person name="Subramanian S."/>
            <person name="Pinnaka A."/>
        </authorList>
    </citation>
    <scope>NUCLEOTIDE SEQUENCE [LARGE SCALE GENOMIC DNA]</scope>
    <source>
        <strain evidence="19 20">AK15</strain>
    </source>
</reference>
<evidence type="ECO:0000256" key="14">
    <source>
        <dbReference type="ARBA" id="ARBA00023136"/>
    </source>
</evidence>
<evidence type="ECO:0000256" key="1">
    <source>
        <dbReference type="ARBA" id="ARBA00004429"/>
    </source>
</evidence>
<evidence type="ECO:0000259" key="18">
    <source>
        <dbReference type="Pfam" id="PF13632"/>
    </source>
</evidence>
<evidence type="ECO:0000256" key="7">
    <source>
        <dbReference type="ARBA" id="ARBA00022519"/>
    </source>
</evidence>
<sequence>MEKTSSMKWVKVLAVLCIIAAIGFLATLKVTVEAHLWLSGSALLIALVAMTSGERKLLHLVMLITGAVISLRYLWWRFTETLPVESSMDMPFAIALLVTECYGITISLLGMFINVRKRNRDVVPIDTTLPVPTIDVFIPTYDESIKVVSPTISAAIQMDYPGTVNVWVLDDGGTQQKLNDNDPVKAQQAKQRADSLKVLCRELGANYLTRPANISAKAGNINHALEHSNGELILILDADHVPSRDFLLNTVGMFQQQPKLGFVQTPHFFVTPGPIERNLGLEDKMPSENEMFYNRILSGMDFWNASFFCGSAAVMRRTALLDVGGIATRTITEDADTALDMHAKGWNSAYFNRAMIAGLSPDTFGAYVTQRSRWAQGMVQIFLLNNPLFKRGLSWPQKFSYLNSTLFWFFPLFRMMYLLAPLCYLLFDLQIFVGNANDFLVYAIPHLLISMLVTQHLFGKTRHTLFSEFYETVLSIFLFIPVLSVLVSPKKPSFAVTPKGETTDHTHFSTLAPVMFVLFGLIATAEVWGIYRMINYPIEQGQLAVVLGFNTLNLLLCATSLGAVLEKIQRRSEPRIRCDIPALLTAGEEKLQAKVHDASIHGARITVSRNMPALKPDQAIKLTCFIDPNPGNSNSKPKLKPHTFTMKVRNSQPTTEGLSVSCTLLNTDSKALSTFTGIVFAHSERWLQRRNFEESQRKGILGSLMHFCRVATSSVTNALGAIHTLKTKKHHANQPQAAKELSL</sequence>
<dbReference type="GO" id="GO:0006011">
    <property type="term" value="P:UDP-alpha-D-glucose metabolic process"/>
    <property type="evidence" value="ECO:0007669"/>
    <property type="project" value="InterPro"/>
</dbReference>
<dbReference type="SUPFAM" id="SSF53448">
    <property type="entry name" value="Nucleotide-diphospho-sugar transferases"/>
    <property type="match status" value="1"/>
</dbReference>
<keyword evidence="20" id="KW-1185">Reference proteome</keyword>
<dbReference type="InterPro" id="IPR050321">
    <property type="entry name" value="Glycosyltr_2/OpgH_subfam"/>
</dbReference>
<proteinExistence type="inferred from homology"/>